<evidence type="ECO:0000256" key="1">
    <source>
        <dbReference type="ARBA" id="ARBA00004496"/>
    </source>
</evidence>
<feature type="domain" description="Response regulatory" evidence="9">
    <location>
        <begin position="6"/>
        <end position="119"/>
    </location>
</feature>
<dbReference type="GO" id="GO:0006355">
    <property type="term" value="P:regulation of DNA-templated transcription"/>
    <property type="evidence" value="ECO:0007669"/>
    <property type="project" value="InterPro"/>
</dbReference>
<dbReference type="AlphaFoldDB" id="A0A2P7V8H1"/>
<dbReference type="InterPro" id="IPR016032">
    <property type="entry name" value="Sig_transdc_resp-reg_C-effctor"/>
</dbReference>
<keyword evidence="4" id="KW-0805">Transcription regulation</keyword>
<dbReference type="InterPro" id="IPR011006">
    <property type="entry name" value="CheY-like_superfamily"/>
</dbReference>
<accession>A0A2P7V8H1</accession>
<dbReference type="Proteomes" id="UP000240419">
    <property type="component" value="Unassembled WGS sequence"/>
</dbReference>
<keyword evidence="2 7" id="KW-0597">Phosphoprotein</keyword>
<dbReference type="SMART" id="SM00862">
    <property type="entry name" value="Trans_reg_C"/>
    <property type="match status" value="1"/>
</dbReference>
<keyword evidence="6" id="KW-0804">Transcription</keyword>
<dbReference type="PANTHER" id="PTHR48111:SF26">
    <property type="entry name" value="STAGE 0 SPORULATION PROTEIN A HOMOLOG"/>
    <property type="match status" value="1"/>
</dbReference>
<name>A0A2P7V8H1_9BACL</name>
<feature type="modified residue" description="4-aspartylphosphate" evidence="7">
    <location>
        <position position="55"/>
    </location>
</feature>
<comment type="caution">
    <text evidence="11">The sequence shown here is derived from an EMBL/GenBank/DDBJ whole genome shotgun (WGS) entry which is preliminary data.</text>
</comment>
<gene>
    <name evidence="11" type="ORF">C7R93_12325</name>
</gene>
<evidence type="ECO:0000256" key="5">
    <source>
        <dbReference type="ARBA" id="ARBA00023125"/>
    </source>
</evidence>
<dbReference type="InterPro" id="IPR036388">
    <property type="entry name" value="WH-like_DNA-bd_sf"/>
</dbReference>
<dbReference type="SMART" id="SM00448">
    <property type="entry name" value="REC"/>
    <property type="match status" value="1"/>
</dbReference>
<proteinExistence type="predicted"/>
<feature type="domain" description="OmpR/PhoB-type" evidence="10">
    <location>
        <begin position="133"/>
        <end position="232"/>
    </location>
</feature>
<dbReference type="GO" id="GO:0005829">
    <property type="term" value="C:cytosol"/>
    <property type="evidence" value="ECO:0007669"/>
    <property type="project" value="TreeGrafter"/>
</dbReference>
<evidence type="ECO:0000256" key="2">
    <source>
        <dbReference type="ARBA" id="ARBA00022553"/>
    </source>
</evidence>
<organism evidence="11 12">
    <name type="scientific">Brevibacillus fortis</name>
    <dbReference type="NCBI Taxonomy" id="2126352"/>
    <lineage>
        <taxon>Bacteria</taxon>
        <taxon>Bacillati</taxon>
        <taxon>Bacillota</taxon>
        <taxon>Bacilli</taxon>
        <taxon>Bacillales</taxon>
        <taxon>Paenibacillaceae</taxon>
        <taxon>Brevibacillus</taxon>
    </lineage>
</organism>
<dbReference type="CDD" id="cd17574">
    <property type="entry name" value="REC_OmpR"/>
    <property type="match status" value="1"/>
</dbReference>
<comment type="subcellular location">
    <subcellularLocation>
        <location evidence="1">Cytoplasm</location>
    </subcellularLocation>
</comment>
<dbReference type="InterPro" id="IPR039420">
    <property type="entry name" value="WalR-like"/>
</dbReference>
<dbReference type="SUPFAM" id="SSF46894">
    <property type="entry name" value="C-terminal effector domain of the bipartite response regulators"/>
    <property type="match status" value="1"/>
</dbReference>
<evidence type="ECO:0000256" key="3">
    <source>
        <dbReference type="ARBA" id="ARBA00023012"/>
    </source>
</evidence>
<evidence type="ECO:0000259" key="10">
    <source>
        <dbReference type="PROSITE" id="PS51755"/>
    </source>
</evidence>
<keyword evidence="12" id="KW-1185">Reference proteome</keyword>
<feature type="DNA-binding region" description="OmpR/PhoB-type" evidence="8">
    <location>
        <begin position="133"/>
        <end position="232"/>
    </location>
</feature>
<protein>
    <submittedName>
        <fullName evidence="11">DNA-binding response regulator</fullName>
    </submittedName>
</protein>
<sequence length="232" mass="26777">MTELRKILIVEDEPSIAELAKDYLEVNGYSVDIEQSGEKGLQRALMHNYDLLILDIMLPKVDGYEICRQVRDHKDIPILMVSAKREEIDKIKGLGFGADDYIIKPFGPSELVARVNAHLSRYDRLTGKRDKNKDEVYIRGLFIDKVSRRVLINGLEITLTAKEFDLLTFMAEHPDRVFSKDQLFERVWGMEASGDTTTVAVHIKKLRQKIELDPFDQPYVETIWGVGYRFTK</sequence>
<keyword evidence="5 8" id="KW-0238">DNA-binding</keyword>
<dbReference type="EMBL" id="PXZM01000018">
    <property type="protein sequence ID" value="PSJ95516.1"/>
    <property type="molecule type" value="Genomic_DNA"/>
</dbReference>
<dbReference type="Pfam" id="PF00072">
    <property type="entry name" value="Response_reg"/>
    <property type="match status" value="1"/>
</dbReference>
<dbReference type="GO" id="GO:0000976">
    <property type="term" value="F:transcription cis-regulatory region binding"/>
    <property type="evidence" value="ECO:0007669"/>
    <property type="project" value="TreeGrafter"/>
</dbReference>
<dbReference type="PROSITE" id="PS51755">
    <property type="entry name" value="OMPR_PHOB"/>
    <property type="match status" value="1"/>
</dbReference>
<evidence type="ECO:0000313" key="12">
    <source>
        <dbReference type="Proteomes" id="UP000240419"/>
    </source>
</evidence>
<dbReference type="Gene3D" id="6.10.250.690">
    <property type="match status" value="1"/>
</dbReference>
<evidence type="ECO:0000256" key="8">
    <source>
        <dbReference type="PROSITE-ProRule" id="PRU01091"/>
    </source>
</evidence>
<evidence type="ECO:0000256" key="4">
    <source>
        <dbReference type="ARBA" id="ARBA00023015"/>
    </source>
</evidence>
<dbReference type="FunFam" id="3.40.50.2300:FF:000001">
    <property type="entry name" value="DNA-binding response regulator PhoB"/>
    <property type="match status" value="1"/>
</dbReference>
<dbReference type="CDD" id="cd00383">
    <property type="entry name" value="trans_reg_C"/>
    <property type="match status" value="1"/>
</dbReference>
<evidence type="ECO:0000259" key="9">
    <source>
        <dbReference type="PROSITE" id="PS50110"/>
    </source>
</evidence>
<dbReference type="InterPro" id="IPR001867">
    <property type="entry name" value="OmpR/PhoB-type_DNA-bd"/>
</dbReference>
<evidence type="ECO:0000256" key="6">
    <source>
        <dbReference type="ARBA" id="ARBA00023163"/>
    </source>
</evidence>
<evidence type="ECO:0000313" key="11">
    <source>
        <dbReference type="EMBL" id="PSJ95516.1"/>
    </source>
</evidence>
<dbReference type="SUPFAM" id="SSF52172">
    <property type="entry name" value="CheY-like"/>
    <property type="match status" value="1"/>
</dbReference>
<dbReference type="GO" id="GO:0000156">
    <property type="term" value="F:phosphorelay response regulator activity"/>
    <property type="evidence" value="ECO:0007669"/>
    <property type="project" value="TreeGrafter"/>
</dbReference>
<reference evidence="11 12" key="1">
    <citation type="submission" date="2018-03" db="EMBL/GenBank/DDBJ databases">
        <title>Brevisbacillus phylogenomics.</title>
        <authorList>
            <person name="Dunlap C."/>
        </authorList>
    </citation>
    <scope>NUCLEOTIDE SEQUENCE [LARGE SCALE GENOMIC DNA]</scope>
    <source>
        <strain evidence="11 12">NRRL NRS-1210</strain>
    </source>
</reference>
<dbReference type="Gene3D" id="1.10.10.10">
    <property type="entry name" value="Winged helix-like DNA-binding domain superfamily/Winged helix DNA-binding domain"/>
    <property type="match status" value="1"/>
</dbReference>
<evidence type="ECO:0000256" key="7">
    <source>
        <dbReference type="PROSITE-ProRule" id="PRU00169"/>
    </source>
</evidence>
<dbReference type="Pfam" id="PF00486">
    <property type="entry name" value="Trans_reg_C"/>
    <property type="match status" value="1"/>
</dbReference>
<dbReference type="PROSITE" id="PS50110">
    <property type="entry name" value="RESPONSE_REGULATORY"/>
    <property type="match status" value="1"/>
</dbReference>
<dbReference type="Gene3D" id="3.40.50.2300">
    <property type="match status" value="1"/>
</dbReference>
<keyword evidence="3" id="KW-0902">Two-component regulatory system</keyword>
<dbReference type="GO" id="GO:0032993">
    <property type="term" value="C:protein-DNA complex"/>
    <property type="evidence" value="ECO:0007669"/>
    <property type="project" value="TreeGrafter"/>
</dbReference>
<dbReference type="PANTHER" id="PTHR48111">
    <property type="entry name" value="REGULATOR OF RPOS"/>
    <property type="match status" value="1"/>
</dbReference>
<dbReference type="InterPro" id="IPR001789">
    <property type="entry name" value="Sig_transdc_resp-reg_receiver"/>
</dbReference>
<dbReference type="FunFam" id="1.10.10.10:FF:000018">
    <property type="entry name" value="DNA-binding response regulator ResD"/>
    <property type="match status" value="1"/>
</dbReference>
<dbReference type="OrthoDB" id="9790442at2"/>